<accession>A0A8K1DBH4</accession>
<comment type="caution">
    <text evidence="2">The sequence shown here is derived from an EMBL/GenBank/DDBJ whole genome shotgun (WGS) entry which is preliminary data.</text>
</comment>
<protein>
    <submittedName>
        <fullName evidence="2">Uncharacterized protein</fullName>
    </submittedName>
</protein>
<feature type="compositionally biased region" description="Polar residues" evidence="1">
    <location>
        <begin position="21"/>
        <end position="37"/>
    </location>
</feature>
<organism evidence="2 3">
    <name type="scientific">Zosterops borbonicus</name>
    <dbReference type="NCBI Taxonomy" id="364589"/>
    <lineage>
        <taxon>Eukaryota</taxon>
        <taxon>Metazoa</taxon>
        <taxon>Chordata</taxon>
        <taxon>Craniata</taxon>
        <taxon>Vertebrata</taxon>
        <taxon>Euteleostomi</taxon>
        <taxon>Archelosauria</taxon>
        <taxon>Archosauria</taxon>
        <taxon>Dinosauria</taxon>
        <taxon>Saurischia</taxon>
        <taxon>Theropoda</taxon>
        <taxon>Coelurosauria</taxon>
        <taxon>Aves</taxon>
        <taxon>Neognathae</taxon>
        <taxon>Neoaves</taxon>
        <taxon>Telluraves</taxon>
        <taxon>Australaves</taxon>
        <taxon>Passeriformes</taxon>
        <taxon>Sylvioidea</taxon>
        <taxon>Zosteropidae</taxon>
        <taxon>Zosterops</taxon>
    </lineage>
</organism>
<dbReference type="AlphaFoldDB" id="A0A8K1DBH4"/>
<proteinExistence type="predicted"/>
<gene>
    <name evidence="2" type="ORF">HGM15179_018797</name>
</gene>
<dbReference type="Proteomes" id="UP000796761">
    <property type="component" value="Unassembled WGS sequence"/>
</dbReference>
<sequence>MGPGKVTTTGGGKITARESPQEVTQGWLQASATGSAHDTSHGDEQPLLTSAADDIVALGWFLGEEQSEKP</sequence>
<feature type="compositionally biased region" description="Gly residues" evidence="1">
    <location>
        <begin position="1"/>
        <end position="13"/>
    </location>
</feature>
<dbReference type="EMBL" id="SWJQ01001395">
    <property type="protein sequence ID" value="TRZ08306.1"/>
    <property type="molecule type" value="Genomic_DNA"/>
</dbReference>
<evidence type="ECO:0000256" key="1">
    <source>
        <dbReference type="SAM" id="MobiDB-lite"/>
    </source>
</evidence>
<feature type="region of interest" description="Disordered" evidence="1">
    <location>
        <begin position="1"/>
        <end position="46"/>
    </location>
</feature>
<keyword evidence="3" id="KW-1185">Reference proteome</keyword>
<reference evidence="2" key="1">
    <citation type="submission" date="2019-04" db="EMBL/GenBank/DDBJ databases">
        <title>Genome assembly of Zosterops borbonicus 15179.</title>
        <authorList>
            <person name="Leroy T."/>
            <person name="Anselmetti Y."/>
            <person name="Tilak M.-K."/>
            <person name="Nabholz B."/>
        </authorList>
    </citation>
    <scope>NUCLEOTIDE SEQUENCE</scope>
    <source>
        <strain evidence="2">HGM_15179</strain>
        <tissue evidence="2">Muscle</tissue>
    </source>
</reference>
<evidence type="ECO:0000313" key="3">
    <source>
        <dbReference type="Proteomes" id="UP000796761"/>
    </source>
</evidence>
<evidence type="ECO:0000313" key="2">
    <source>
        <dbReference type="EMBL" id="TRZ08306.1"/>
    </source>
</evidence>
<name>A0A8K1DBH4_9PASS</name>